<dbReference type="EMBL" id="ASPP01020063">
    <property type="protein sequence ID" value="ETO14383.1"/>
    <property type="molecule type" value="Genomic_DNA"/>
</dbReference>
<protein>
    <submittedName>
        <fullName evidence="1">Uncharacterized protein</fullName>
    </submittedName>
</protein>
<evidence type="ECO:0000313" key="1">
    <source>
        <dbReference type="EMBL" id="ETO14383.1"/>
    </source>
</evidence>
<comment type="caution">
    <text evidence="1">The sequence shown here is derived from an EMBL/GenBank/DDBJ whole genome shotgun (WGS) entry which is preliminary data.</text>
</comment>
<keyword evidence="2" id="KW-1185">Reference proteome</keyword>
<accession>X6MK76</accession>
<proteinExistence type="predicted"/>
<dbReference type="Proteomes" id="UP000023152">
    <property type="component" value="Unassembled WGS sequence"/>
</dbReference>
<evidence type="ECO:0000313" key="2">
    <source>
        <dbReference type="Proteomes" id="UP000023152"/>
    </source>
</evidence>
<organism evidence="1 2">
    <name type="scientific">Reticulomyxa filosa</name>
    <dbReference type="NCBI Taxonomy" id="46433"/>
    <lineage>
        <taxon>Eukaryota</taxon>
        <taxon>Sar</taxon>
        <taxon>Rhizaria</taxon>
        <taxon>Retaria</taxon>
        <taxon>Foraminifera</taxon>
        <taxon>Monothalamids</taxon>
        <taxon>Reticulomyxidae</taxon>
        <taxon>Reticulomyxa</taxon>
    </lineage>
</organism>
<reference evidence="1 2" key="1">
    <citation type="journal article" date="2013" name="Curr. Biol.">
        <title>The Genome of the Foraminiferan Reticulomyxa filosa.</title>
        <authorList>
            <person name="Glockner G."/>
            <person name="Hulsmann N."/>
            <person name="Schleicher M."/>
            <person name="Noegel A.A."/>
            <person name="Eichinger L."/>
            <person name="Gallinger C."/>
            <person name="Pawlowski J."/>
            <person name="Sierra R."/>
            <person name="Euteneuer U."/>
            <person name="Pillet L."/>
            <person name="Moustafa A."/>
            <person name="Platzer M."/>
            <person name="Groth M."/>
            <person name="Szafranski K."/>
            <person name="Schliwa M."/>
        </authorList>
    </citation>
    <scope>NUCLEOTIDE SEQUENCE [LARGE SCALE GENOMIC DNA]</scope>
</reference>
<dbReference type="AlphaFoldDB" id="X6MK76"/>
<gene>
    <name evidence="1" type="ORF">RFI_22983</name>
</gene>
<name>X6MK76_RETFI</name>
<sequence>MFSHLEQSFPGIKKDVILKIWRCYHEDLDETRDILDFITHNETTIEQQNNLLKLLELFGTRIGRATILENWMECKQMYADTVNKLEDICATIHINNMEESDDESKIMREISMCVLWNILNHPQNIKYRQINHQALYQNLQRKCNGLNVNIDQLVVNMEKNLQEFGFQNGMDGNWYYPDNIQILWLWKCFKKWINEQPIYKTRNDIPTIVCMLKNKKWKKYSIAFDYEHRRIVLLNEDKRSGKKEKEEKLKIQSLQIGNPKKSSLELNVNIQWFNDFANIDTTYTKWCGLILNRSWHFRTIDTMQLISLSTLCSEFNSFLIIWKANNTQNYTESLNPYSITLQQGIKQLKDKSQVIKRFEKGTDELIYFKFDFEKCKPQIASNLKNENILLHDIYKYLPHYPSIQAYWEIDFRFIVPYQRTFSIQRNYLPTDLPNKTRSIPLNERSKFNPLLYEHDFQKLKTIDDTLHSKIIKENKLQKLLHEIIKNGYLCDLIIKYPSNTHQKIKQQINYNENNEDELILDDKILIILNEAKQLYHNDTHKCMGYPLQLHNICAILLYSEKSCNVEFCYDQTQFKHLKWSYLDNCLHNAVNILHNHERREEIDIELYCGLKEVRLENITKEIKSGYFITYMNTFNDLQIAQTFRGDKGCILHFHPSMRRSGLIGSCDMSWIVPYKCAHEIVFSRSFLNNYNNEKPCVWNIKLESEDEYTQMILLTWREYDIFLQQTMECSAMWNYCIDPNVFYFILKYDQGDMNQKLLNFEEWKSTNENDEKYREKMNEFVEKRCCNHDVNLYCLSIIEKPILKELTSMELLSIATIKNGLPFVKNDKEAWKKQRKG</sequence>
<dbReference type="OrthoDB" id="9990006at2759"/>